<accession>A0ACC2F265</accession>
<sequence length="326" mass="35004">MSVCKVSAGAGTKSMIVTPPQSPGLPGSHSVPGPAPPPSSPCPSPSFSPFCAGMTLHRTSSSSSSFPMRNLDLRRHSWQPGPLGLMAGYAPQYQQRSVSLEGFNTEEMEHILLGALEGPIRGGRDPRRAPITSYSQASLLSLSEEDGGCQTPLFIPLESCQLQGISTLCASPRLLQTPSLHPHPQTHSHTHTEKPHQQHGQPHHHSNSSNSQRRLQGDFNLDSSPGSVFGVSTLSVDAELGEQWEETRTEGKRGVPPGEERRTEGTRGVPPEEERGEKAGSSLGRTFSFLRKMAGPRKSELPRPAGSSTSAGQTHQKIVSAHLVWC</sequence>
<keyword evidence="2" id="KW-1185">Reference proteome</keyword>
<name>A0ACC2F265_DALPE</name>
<reference evidence="1" key="1">
    <citation type="submission" date="2021-05" db="EMBL/GenBank/DDBJ databases">
        <authorList>
            <person name="Pan Q."/>
            <person name="Jouanno E."/>
            <person name="Zahm M."/>
            <person name="Klopp C."/>
            <person name="Cabau C."/>
            <person name="Louis A."/>
            <person name="Berthelot C."/>
            <person name="Parey E."/>
            <person name="Roest Crollius H."/>
            <person name="Montfort J."/>
            <person name="Robinson-Rechavi M."/>
            <person name="Bouchez O."/>
            <person name="Lampietro C."/>
            <person name="Lopez Roques C."/>
            <person name="Donnadieu C."/>
            <person name="Postlethwait J."/>
            <person name="Bobe J."/>
            <person name="Dillon D."/>
            <person name="Chandos A."/>
            <person name="von Hippel F."/>
            <person name="Guiguen Y."/>
        </authorList>
    </citation>
    <scope>NUCLEOTIDE SEQUENCE</scope>
    <source>
        <strain evidence="1">YG-Jan2019</strain>
    </source>
</reference>
<dbReference type="EMBL" id="CM055763">
    <property type="protein sequence ID" value="KAJ7985476.1"/>
    <property type="molecule type" value="Genomic_DNA"/>
</dbReference>
<comment type="caution">
    <text evidence="1">The sequence shown here is derived from an EMBL/GenBank/DDBJ whole genome shotgun (WGS) entry which is preliminary data.</text>
</comment>
<proteinExistence type="predicted"/>
<organism evidence="1 2">
    <name type="scientific">Dallia pectoralis</name>
    <name type="common">Alaska blackfish</name>
    <dbReference type="NCBI Taxonomy" id="75939"/>
    <lineage>
        <taxon>Eukaryota</taxon>
        <taxon>Metazoa</taxon>
        <taxon>Chordata</taxon>
        <taxon>Craniata</taxon>
        <taxon>Vertebrata</taxon>
        <taxon>Euteleostomi</taxon>
        <taxon>Actinopterygii</taxon>
        <taxon>Neopterygii</taxon>
        <taxon>Teleostei</taxon>
        <taxon>Protacanthopterygii</taxon>
        <taxon>Esociformes</taxon>
        <taxon>Umbridae</taxon>
        <taxon>Dallia</taxon>
    </lineage>
</organism>
<protein>
    <submittedName>
        <fullName evidence="1">Uncharacterized protein</fullName>
    </submittedName>
</protein>
<dbReference type="Proteomes" id="UP001157502">
    <property type="component" value="Chromosome 36"/>
</dbReference>
<gene>
    <name evidence="1" type="ORF">DPEC_G00352420</name>
</gene>
<evidence type="ECO:0000313" key="2">
    <source>
        <dbReference type="Proteomes" id="UP001157502"/>
    </source>
</evidence>
<evidence type="ECO:0000313" key="1">
    <source>
        <dbReference type="EMBL" id="KAJ7985476.1"/>
    </source>
</evidence>